<keyword evidence="1" id="KW-0521">NADP</keyword>
<dbReference type="InterPro" id="IPR020843">
    <property type="entry name" value="ER"/>
</dbReference>
<reference evidence="4 5" key="1">
    <citation type="submission" date="2019-08" db="EMBL/GenBank/DDBJ databases">
        <title>Bacillus genomes from the desert of Cuatro Cienegas, Coahuila.</title>
        <authorList>
            <person name="Olmedo-Alvarez G."/>
        </authorList>
    </citation>
    <scope>NUCLEOTIDE SEQUENCE [LARGE SCALE GENOMIC DNA]</scope>
    <source>
        <strain evidence="4 5">CH28_1T</strain>
    </source>
</reference>
<evidence type="ECO:0000256" key="2">
    <source>
        <dbReference type="ARBA" id="ARBA00023002"/>
    </source>
</evidence>
<dbReference type="PANTHER" id="PTHR48106:SF17">
    <property type="entry name" value="ENOYL REDUCTASE (ER) DOMAIN-CONTAINING PROTEIN"/>
    <property type="match status" value="1"/>
</dbReference>
<dbReference type="InterPro" id="IPR013149">
    <property type="entry name" value="ADH-like_C"/>
</dbReference>
<comment type="caution">
    <text evidence="4">The sequence shown here is derived from an EMBL/GenBank/DDBJ whole genome shotgun (WGS) entry which is preliminary data.</text>
</comment>
<dbReference type="GO" id="GO:0016651">
    <property type="term" value="F:oxidoreductase activity, acting on NAD(P)H"/>
    <property type="evidence" value="ECO:0007669"/>
    <property type="project" value="TreeGrafter"/>
</dbReference>
<dbReference type="OrthoDB" id="9792162at2"/>
<sequence>MKAWLLKKAGSLDQMEWGEIADPKEGNGELLVRVKAVALNPVDYKVAVNGNPAWSYPHIVGVDLAGEVVSVGSGVTGFDTGDHVAIHTNLAKKGAFAEYSVVDARAAGRIPDEVSFEDAAAILCAGMTAYEAVVQKLNVTHKKNILIHAGAGGVGGIAIQLAKMHGLKVFTTASKSNHDWVKNLGADVAIDYKEENVTERIMEETNGRGADLILNTVSRDVATEDLERLAFSGHLAYIAGAPDLSGVKPFSLSPSIHEVALGAAHASGEDRAVSNLAFMAEELMGMVKEGRLESLVTKVLPREELVEGLKELQGRHVRGKIIVQM</sequence>
<dbReference type="InterPro" id="IPR036291">
    <property type="entry name" value="NAD(P)-bd_dom_sf"/>
</dbReference>
<accession>A0A5D4T5P0</accession>
<dbReference type="PANTHER" id="PTHR48106">
    <property type="entry name" value="QUINONE OXIDOREDUCTASE PIG3-RELATED"/>
    <property type="match status" value="1"/>
</dbReference>
<name>A0A5D4T5P0_9BACI</name>
<evidence type="ECO:0000259" key="3">
    <source>
        <dbReference type="SMART" id="SM00829"/>
    </source>
</evidence>
<gene>
    <name evidence="4" type="ORF">FZC76_04640</name>
</gene>
<dbReference type="EMBL" id="VTEV01000002">
    <property type="protein sequence ID" value="TYS69526.1"/>
    <property type="molecule type" value="Genomic_DNA"/>
</dbReference>
<feature type="domain" description="Enoyl reductase (ER)" evidence="3">
    <location>
        <begin position="10"/>
        <end position="323"/>
    </location>
</feature>
<dbReference type="CDD" id="cd08271">
    <property type="entry name" value="MDR5"/>
    <property type="match status" value="1"/>
</dbReference>
<evidence type="ECO:0000256" key="1">
    <source>
        <dbReference type="ARBA" id="ARBA00022857"/>
    </source>
</evidence>
<keyword evidence="2" id="KW-0560">Oxidoreductase</keyword>
<dbReference type="InterPro" id="IPR011032">
    <property type="entry name" value="GroES-like_sf"/>
</dbReference>
<dbReference type="SUPFAM" id="SSF50129">
    <property type="entry name" value="GroES-like"/>
    <property type="match status" value="1"/>
</dbReference>
<dbReference type="Gene3D" id="3.40.50.720">
    <property type="entry name" value="NAD(P)-binding Rossmann-like Domain"/>
    <property type="match status" value="1"/>
</dbReference>
<dbReference type="Pfam" id="PF08240">
    <property type="entry name" value="ADH_N"/>
    <property type="match status" value="1"/>
</dbReference>
<protein>
    <submittedName>
        <fullName evidence="4">Zinc-binding dehydrogenase</fullName>
    </submittedName>
</protein>
<dbReference type="Pfam" id="PF00107">
    <property type="entry name" value="ADH_zinc_N"/>
    <property type="match status" value="1"/>
</dbReference>
<evidence type="ECO:0000313" key="5">
    <source>
        <dbReference type="Proteomes" id="UP000322524"/>
    </source>
</evidence>
<dbReference type="SMART" id="SM00829">
    <property type="entry name" value="PKS_ER"/>
    <property type="match status" value="1"/>
</dbReference>
<dbReference type="GO" id="GO:0070402">
    <property type="term" value="F:NADPH binding"/>
    <property type="evidence" value="ECO:0007669"/>
    <property type="project" value="TreeGrafter"/>
</dbReference>
<evidence type="ECO:0000313" key="4">
    <source>
        <dbReference type="EMBL" id="TYS69526.1"/>
    </source>
</evidence>
<dbReference type="Gene3D" id="3.90.180.10">
    <property type="entry name" value="Medium-chain alcohol dehydrogenases, catalytic domain"/>
    <property type="match status" value="1"/>
</dbReference>
<proteinExistence type="predicted"/>
<dbReference type="Proteomes" id="UP000322524">
    <property type="component" value="Unassembled WGS sequence"/>
</dbReference>
<organism evidence="4 5">
    <name type="scientific">Sutcliffiella horikoshii</name>
    <dbReference type="NCBI Taxonomy" id="79883"/>
    <lineage>
        <taxon>Bacteria</taxon>
        <taxon>Bacillati</taxon>
        <taxon>Bacillota</taxon>
        <taxon>Bacilli</taxon>
        <taxon>Bacillales</taxon>
        <taxon>Bacillaceae</taxon>
        <taxon>Sutcliffiella</taxon>
    </lineage>
</organism>
<dbReference type="STRING" id="79883.GCA_001636495_00711"/>
<dbReference type="RefSeq" id="WP_148987104.1">
    <property type="nucleotide sequence ID" value="NZ_VTEV01000002.1"/>
</dbReference>
<dbReference type="SUPFAM" id="SSF51735">
    <property type="entry name" value="NAD(P)-binding Rossmann-fold domains"/>
    <property type="match status" value="1"/>
</dbReference>
<dbReference type="InterPro" id="IPR013154">
    <property type="entry name" value="ADH-like_N"/>
</dbReference>
<dbReference type="AlphaFoldDB" id="A0A5D4T5P0"/>